<evidence type="ECO:0000256" key="7">
    <source>
        <dbReference type="PROSITE-ProRule" id="PRU00042"/>
    </source>
</evidence>
<dbReference type="PANTHER" id="PTHR23226:SF416">
    <property type="entry name" value="FI01424P"/>
    <property type="match status" value="1"/>
</dbReference>
<evidence type="ECO:0000313" key="11">
    <source>
        <dbReference type="Proteomes" id="UP000586704"/>
    </source>
</evidence>
<evidence type="ECO:0000256" key="2">
    <source>
        <dbReference type="ARBA" id="ARBA00022723"/>
    </source>
</evidence>
<dbReference type="InterPro" id="IPR013087">
    <property type="entry name" value="Znf_C2H2_type"/>
</dbReference>
<dbReference type="Proteomes" id="UP000586704">
    <property type="component" value="Unassembled WGS sequence"/>
</dbReference>
<keyword evidence="2" id="KW-0479">Metal-binding</keyword>
<dbReference type="PANTHER" id="PTHR23226">
    <property type="entry name" value="ZINC FINGER AND SCAN DOMAIN-CONTAINING"/>
    <property type="match status" value="1"/>
</dbReference>
<protein>
    <submittedName>
        <fullName evidence="10">ZN347 protein</fullName>
    </submittedName>
</protein>
<dbReference type="AlphaFoldDB" id="A0A7L4NRD4"/>
<gene>
    <name evidence="10" type="primary">Znf347</name>
    <name evidence="10" type="ORF">CEYCYA_R07480</name>
</gene>
<reference evidence="10 11" key="1">
    <citation type="submission" date="2020-02" db="EMBL/GenBank/DDBJ databases">
        <title>Bird 10,000 Genomes (B10K) Project - Family phase.</title>
        <authorList>
            <person name="Zhang G."/>
        </authorList>
    </citation>
    <scope>NUCLEOTIDE SEQUENCE [LARGE SCALE GENOMIC DNA]</scope>
    <source>
        <strain evidence="10">B10K-DU-013-51</strain>
        <tissue evidence="10">Mixed tissue sample</tissue>
    </source>
</reference>
<feature type="domain" description="C2H2-type" evidence="9">
    <location>
        <begin position="1"/>
        <end position="20"/>
    </location>
</feature>
<feature type="region of interest" description="Disordered" evidence="8">
    <location>
        <begin position="34"/>
        <end position="57"/>
    </location>
</feature>
<comment type="caution">
    <text evidence="10">The sequence shown here is derived from an EMBL/GenBank/DDBJ whole genome shotgun (WGS) entry which is preliminary data.</text>
</comment>
<dbReference type="Gene3D" id="3.30.160.60">
    <property type="entry name" value="Classic Zinc Finger"/>
    <property type="match status" value="2"/>
</dbReference>
<dbReference type="EMBL" id="VYZU01223978">
    <property type="protein sequence ID" value="NXY91755.1"/>
    <property type="molecule type" value="Genomic_DNA"/>
</dbReference>
<comment type="subcellular location">
    <subcellularLocation>
        <location evidence="1">Nucleus</location>
    </subcellularLocation>
</comment>
<dbReference type="OrthoDB" id="3437960at2759"/>
<dbReference type="InterPro" id="IPR036236">
    <property type="entry name" value="Znf_C2H2_sf"/>
</dbReference>
<dbReference type="GO" id="GO:0000978">
    <property type="term" value="F:RNA polymerase II cis-regulatory region sequence-specific DNA binding"/>
    <property type="evidence" value="ECO:0007669"/>
    <property type="project" value="TreeGrafter"/>
</dbReference>
<evidence type="ECO:0000256" key="3">
    <source>
        <dbReference type="ARBA" id="ARBA00022737"/>
    </source>
</evidence>
<organism evidence="10 11">
    <name type="scientific">Ceyx cyanopectus</name>
    <name type="common">Indigo-banded kingfisher</name>
    <dbReference type="NCBI Taxonomy" id="390723"/>
    <lineage>
        <taxon>Eukaryota</taxon>
        <taxon>Metazoa</taxon>
        <taxon>Chordata</taxon>
        <taxon>Craniata</taxon>
        <taxon>Vertebrata</taxon>
        <taxon>Euteleostomi</taxon>
        <taxon>Archelosauria</taxon>
        <taxon>Archosauria</taxon>
        <taxon>Dinosauria</taxon>
        <taxon>Saurischia</taxon>
        <taxon>Theropoda</taxon>
        <taxon>Coelurosauria</taxon>
        <taxon>Aves</taxon>
        <taxon>Neognathae</taxon>
        <taxon>Neoaves</taxon>
        <taxon>Telluraves</taxon>
        <taxon>Coraciimorphae</taxon>
        <taxon>Coraciiformes</taxon>
        <taxon>Alcedinidae</taxon>
        <taxon>Ceyx</taxon>
    </lineage>
</organism>
<keyword evidence="11" id="KW-1185">Reference proteome</keyword>
<dbReference type="PROSITE" id="PS50157">
    <property type="entry name" value="ZINC_FINGER_C2H2_2"/>
    <property type="match status" value="2"/>
</dbReference>
<dbReference type="PROSITE" id="PS00028">
    <property type="entry name" value="ZINC_FINGER_C2H2_1"/>
    <property type="match status" value="1"/>
</dbReference>
<feature type="domain" description="C2H2-type" evidence="9">
    <location>
        <begin position="21"/>
        <end position="48"/>
    </location>
</feature>
<evidence type="ECO:0000256" key="8">
    <source>
        <dbReference type="SAM" id="MobiDB-lite"/>
    </source>
</evidence>
<keyword evidence="6" id="KW-0539">Nucleus</keyword>
<feature type="non-terminal residue" evidence="10">
    <location>
        <position position="1"/>
    </location>
</feature>
<evidence type="ECO:0000256" key="1">
    <source>
        <dbReference type="ARBA" id="ARBA00004123"/>
    </source>
</evidence>
<dbReference type="GO" id="GO:0008270">
    <property type="term" value="F:zinc ion binding"/>
    <property type="evidence" value="ECO:0007669"/>
    <property type="project" value="UniProtKB-KW"/>
</dbReference>
<keyword evidence="3" id="KW-0677">Repeat</keyword>
<keyword evidence="4 7" id="KW-0863">Zinc-finger</keyword>
<evidence type="ECO:0000259" key="9">
    <source>
        <dbReference type="PROSITE" id="PS50157"/>
    </source>
</evidence>
<evidence type="ECO:0000313" key="10">
    <source>
        <dbReference type="EMBL" id="NXY91755.1"/>
    </source>
</evidence>
<sequence length="57" mass="6304">SFSWSSHLDRHRRIHAGVKPFGCGRCGKTFSQSSHLERHQRVHGGAEEPSPCSSCGK</sequence>
<dbReference type="SUPFAM" id="SSF57667">
    <property type="entry name" value="beta-beta-alpha zinc fingers"/>
    <property type="match status" value="1"/>
</dbReference>
<accession>A0A7L4NRD4</accession>
<evidence type="ECO:0000256" key="5">
    <source>
        <dbReference type="ARBA" id="ARBA00022833"/>
    </source>
</evidence>
<dbReference type="GO" id="GO:0005634">
    <property type="term" value="C:nucleus"/>
    <property type="evidence" value="ECO:0007669"/>
    <property type="project" value="UniProtKB-SubCell"/>
</dbReference>
<dbReference type="FunFam" id="3.30.160.60:FF:002343">
    <property type="entry name" value="Zinc finger protein 33A"/>
    <property type="match status" value="1"/>
</dbReference>
<dbReference type="GO" id="GO:0000981">
    <property type="term" value="F:DNA-binding transcription factor activity, RNA polymerase II-specific"/>
    <property type="evidence" value="ECO:0007669"/>
    <property type="project" value="TreeGrafter"/>
</dbReference>
<name>A0A7L4NRD4_9AVES</name>
<evidence type="ECO:0000256" key="4">
    <source>
        <dbReference type="ARBA" id="ARBA00022771"/>
    </source>
</evidence>
<dbReference type="Pfam" id="PF00096">
    <property type="entry name" value="zf-C2H2"/>
    <property type="match status" value="1"/>
</dbReference>
<keyword evidence="5" id="KW-0862">Zinc</keyword>
<evidence type="ECO:0000256" key="6">
    <source>
        <dbReference type="ARBA" id="ARBA00023242"/>
    </source>
</evidence>
<feature type="non-terminal residue" evidence="10">
    <location>
        <position position="57"/>
    </location>
</feature>
<proteinExistence type="predicted"/>